<dbReference type="RefSeq" id="WP_143342378.1">
    <property type="nucleotide sequence ID" value="NZ_JAGIOO010000001.1"/>
</dbReference>
<organism evidence="1 2">
    <name type="scientific">Crossiella equi</name>
    <dbReference type="NCBI Taxonomy" id="130796"/>
    <lineage>
        <taxon>Bacteria</taxon>
        <taxon>Bacillati</taxon>
        <taxon>Actinomycetota</taxon>
        <taxon>Actinomycetes</taxon>
        <taxon>Pseudonocardiales</taxon>
        <taxon>Pseudonocardiaceae</taxon>
        <taxon>Crossiella</taxon>
    </lineage>
</organism>
<evidence type="ECO:0000313" key="1">
    <source>
        <dbReference type="EMBL" id="MBP2474190.1"/>
    </source>
</evidence>
<name>A0ABS5AER8_9PSEU</name>
<proteinExistence type="predicted"/>
<sequence length="68" mass="7530">MAEALGECADVLTAVREKHDRVASVLRRLLEYRVAKDPDGMTTYPQGALGGIWPSVRSGKSWAGRSWR</sequence>
<protein>
    <submittedName>
        <fullName evidence="1">Uncharacterized protein</fullName>
    </submittedName>
</protein>
<gene>
    <name evidence="1" type="ORF">JOF53_003062</name>
</gene>
<reference evidence="1 2" key="1">
    <citation type="submission" date="2021-03" db="EMBL/GenBank/DDBJ databases">
        <title>Sequencing the genomes of 1000 actinobacteria strains.</title>
        <authorList>
            <person name="Klenk H.-P."/>
        </authorList>
    </citation>
    <scope>NUCLEOTIDE SEQUENCE [LARGE SCALE GENOMIC DNA]</scope>
    <source>
        <strain evidence="1 2">DSM 44580</strain>
    </source>
</reference>
<accession>A0ABS5AER8</accession>
<evidence type="ECO:0000313" key="2">
    <source>
        <dbReference type="Proteomes" id="UP001519363"/>
    </source>
</evidence>
<dbReference type="Proteomes" id="UP001519363">
    <property type="component" value="Unassembled WGS sequence"/>
</dbReference>
<dbReference type="EMBL" id="JAGIOO010000001">
    <property type="protein sequence ID" value="MBP2474190.1"/>
    <property type="molecule type" value="Genomic_DNA"/>
</dbReference>
<comment type="caution">
    <text evidence="1">The sequence shown here is derived from an EMBL/GenBank/DDBJ whole genome shotgun (WGS) entry which is preliminary data.</text>
</comment>
<keyword evidence="2" id="KW-1185">Reference proteome</keyword>